<dbReference type="Pfam" id="PF00932">
    <property type="entry name" value="LTD"/>
    <property type="match status" value="1"/>
</dbReference>
<protein>
    <recommendedName>
        <fullName evidence="2">LTD domain-containing protein</fullName>
    </recommendedName>
</protein>
<evidence type="ECO:0000256" key="1">
    <source>
        <dbReference type="SAM" id="MobiDB-lite"/>
    </source>
</evidence>
<dbReference type="PROSITE" id="PS51841">
    <property type="entry name" value="LTD"/>
    <property type="match status" value="1"/>
</dbReference>
<evidence type="ECO:0000259" key="2">
    <source>
        <dbReference type="PROSITE" id="PS51841"/>
    </source>
</evidence>
<evidence type="ECO:0000313" key="4">
    <source>
        <dbReference type="Proteomes" id="UP000178264"/>
    </source>
</evidence>
<accession>A0A1F7VAI0</accession>
<feature type="region of interest" description="Disordered" evidence="1">
    <location>
        <begin position="336"/>
        <end position="376"/>
    </location>
</feature>
<dbReference type="InterPro" id="IPR036415">
    <property type="entry name" value="Lamin_tail_dom_sf"/>
</dbReference>
<feature type="compositionally biased region" description="Polar residues" evidence="1">
    <location>
        <begin position="349"/>
        <end position="359"/>
    </location>
</feature>
<name>A0A1F7VAI0_9BACT</name>
<dbReference type="AlphaFoldDB" id="A0A1F7VAI0"/>
<evidence type="ECO:0000313" key="3">
    <source>
        <dbReference type="EMBL" id="OGL87559.1"/>
    </source>
</evidence>
<dbReference type="InterPro" id="IPR001322">
    <property type="entry name" value="Lamin_tail_dom"/>
</dbReference>
<comment type="caution">
    <text evidence="3">The sequence shown here is derived from an EMBL/GenBank/DDBJ whole genome shotgun (WGS) entry which is preliminary data.</text>
</comment>
<dbReference type="Proteomes" id="UP000178264">
    <property type="component" value="Unassembled WGS sequence"/>
</dbReference>
<sequence length="376" mass="39676">MTNEEKVDLFHNVLINNLKPMLKHKLILIMGCALALAGIAGTARAVTQMHVPSVPSHGMRQISRIPRLPMHRPLQAIMDGLCEHFADNRFFIPFHICELPPPEPICGDGVMNQESEQCDGEDGVGEHQTCTDQCVLEDVPYCGDSVVNQGTEQCDGSAGAGEHQVCNDQCVLEEIPHCGDGMMNQESEQCDGEDGVGEGQICTDQCILEEVPPAGEARVVINEVLANPSEAQGLDANEWIELYNAGTASADLTGWSVKDSTGSPDVLPGSVILAPGAFAIISPGADVGTFWSFPEGTQVIQSSIGNGLTNSGGDAVMLMNAENAVVDQASYGANTEAFDPGADLPTDGKSISRSPNGADTDTAADWSLLDTPTPGM</sequence>
<gene>
    <name evidence="3" type="ORF">A3I42_01920</name>
</gene>
<reference evidence="3 4" key="1">
    <citation type="journal article" date="2016" name="Nat. Commun.">
        <title>Thousands of microbial genomes shed light on interconnected biogeochemical processes in an aquifer system.</title>
        <authorList>
            <person name="Anantharaman K."/>
            <person name="Brown C.T."/>
            <person name="Hug L.A."/>
            <person name="Sharon I."/>
            <person name="Castelle C.J."/>
            <person name="Probst A.J."/>
            <person name="Thomas B.C."/>
            <person name="Singh A."/>
            <person name="Wilkins M.J."/>
            <person name="Karaoz U."/>
            <person name="Brodie E.L."/>
            <person name="Williams K.H."/>
            <person name="Hubbard S.S."/>
            <person name="Banfield J.F."/>
        </authorList>
    </citation>
    <scope>NUCLEOTIDE SEQUENCE [LARGE SCALE GENOMIC DNA]</scope>
</reference>
<organism evidence="3 4">
    <name type="scientific">Candidatus Uhrbacteria bacterium RIFCSPLOWO2_02_FULL_49_11</name>
    <dbReference type="NCBI Taxonomy" id="1802409"/>
    <lineage>
        <taxon>Bacteria</taxon>
        <taxon>Candidatus Uhriibacteriota</taxon>
    </lineage>
</organism>
<feature type="domain" description="LTD" evidence="2">
    <location>
        <begin position="212"/>
        <end position="335"/>
    </location>
</feature>
<dbReference type="SUPFAM" id="SSF74853">
    <property type="entry name" value="Lamin A/C globular tail domain"/>
    <property type="match status" value="1"/>
</dbReference>
<proteinExistence type="predicted"/>
<dbReference type="EMBL" id="MGER01000075">
    <property type="protein sequence ID" value="OGL87559.1"/>
    <property type="molecule type" value="Genomic_DNA"/>
</dbReference>
<dbReference type="Gene3D" id="2.60.40.1260">
    <property type="entry name" value="Lamin Tail domain"/>
    <property type="match status" value="1"/>
</dbReference>